<dbReference type="AlphaFoldDB" id="J3NJR5"/>
<dbReference type="InterPro" id="IPR045121">
    <property type="entry name" value="CoAse"/>
</dbReference>
<dbReference type="PROSITE" id="PS51462">
    <property type="entry name" value="NUDIX"/>
    <property type="match status" value="1"/>
</dbReference>
<sequence length="352" mass="38585">MTAATEQVEHGSGPPAEKPFTEAEIASVIDAVREVSSAATPSACADEDAAADYWDASTMGQLNEASLVTRLRSYRPPAFPLWDRLPVSRRAAVLILLYADRLGDLRVVITMRSATLRSFSGQAAFPGGKADTIEETPYQVARREAWEEIGLPMDDAKIPAPFTIEQLCHLPHSLARTGLVVRPCVAFLHATASASAAAGGEVPTADESLMPRLDAKEVAAVFSAPFHNFLLAADEEDSPAAARALPPGRWYEGKWTEYNGHRWRLHYFFVPVGRQRVTRPRPREDGQAALGDEPDGDDAAEARFKVWGMTGRMLVDAARIAYAEEPEFEHNEQFGDEPMIEELASQIVENKL</sequence>
<protein>
    <submittedName>
        <fullName evidence="9">NUDIX domain-containing protein</fullName>
    </submittedName>
</protein>
<evidence type="ECO:0000256" key="4">
    <source>
        <dbReference type="ARBA" id="ARBA00022801"/>
    </source>
</evidence>
<dbReference type="STRING" id="644352.J3NJR5"/>
<reference evidence="10" key="5">
    <citation type="submission" date="2018-04" db="UniProtKB">
        <authorList>
            <consortium name="EnsemblFungi"/>
        </authorList>
    </citation>
    <scope>IDENTIFICATION</scope>
    <source>
        <strain evidence="10">R3-111a-1</strain>
    </source>
</reference>
<comment type="cofactor">
    <cofactor evidence="1">
        <name>Mn(2+)</name>
        <dbReference type="ChEBI" id="CHEBI:29035"/>
    </cofactor>
</comment>
<comment type="cofactor">
    <cofactor evidence="2">
        <name>Mg(2+)</name>
        <dbReference type="ChEBI" id="CHEBI:18420"/>
    </cofactor>
</comment>
<gene>
    <name evidence="10" type="primary">20341953</name>
    <name evidence="9" type="ORF">GGTG_01495</name>
</gene>
<evidence type="ECO:0000256" key="3">
    <source>
        <dbReference type="ARBA" id="ARBA00022723"/>
    </source>
</evidence>
<accession>J3NJR5</accession>
<keyword evidence="3" id="KW-0479">Metal-binding</keyword>
<dbReference type="GeneID" id="20341953"/>
<dbReference type="VEuPathDB" id="FungiDB:GGTG_01495"/>
<evidence type="ECO:0000256" key="1">
    <source>
        <dbReference type="ARBA" id="ARBA00001936"/>
    </source>
</evidence>
<evidence type="ECO:0000256" key="5">
    <source>
        <dbReference type="ARBA" id="ARBA00022842"/>
    </source>
</evidence>
<dbReference type="Proteomes" id="UP000006039">
    <property type="component" value="Unassembled WGS sequence"/>
</dbReference>
<name>J3NJR5_GAET3</name>
<reference evidence="9" key="2">
    <citation type="submission" date="2010-07" db="EMBL/GenBank/DDBJ databases">
        <authorList>
            <consortium name="The Broad Institute Genome Sequencing Platform"/>
            <consortium name="Broad Institute Genome Sequencing Center for Infectious Disease"/>
            <person name="Ma L.-J."/>
            <person name="Dead R."/>
            <person name="Young S."/>
            <person name="Zeng Q."/>
            <person name="Koehrsen M."/>
            <person name="Alvarado L."/>
            <person name="Berlin A."/>
            <person name="Chapman S.B."/>
            <person name="Chen Z."/>
            <person name="Freedman E."/>
            <person name="Gellesch M."/>
            <person name="Goldberg J."/>
            <person name="Griggs A."/>
            <person name="Gujja S."/>
            <person name="Heilman E.R."/>
            <person name="Heiman D."/>
            <person name="Hepburn T."/>
            <person name="Howarth C."/>
            <person name="Jen D."/>
            <person name="Larson L."/>
            <person name="Mehta T."/>
            <person name="Neiman D."/>
            <person name="Pearson M."/>
            <person name="Roberts A."/>
            <person name="Saif S."/>
            <person name="Shea T."/>
            <person name="Shenoy N."/>
            <person name="Sisk P."/>
            <person name="Stolte C."/>
            <person name="Sykes S."/>
            <person name="Walk T."/>
            <person name="White J."/>
            <person name="Yandava C."/>
            <person name="Haas B."/>
            <person name="Nusbaum C."/>
            <person name="Birren B."/>
        </authorList>
    </citation>
    <scope>NUCLEOTIDE SEQUENCE</scope>
    <source>
        <strain evidence="9">R3-111a-1</strain>
    </source>
</reference>
<dbReference type="SUPFAM" id="SSF55811">
    <property type="entry name" value="Nudix"/>
    <property type="match status" value="1"/>
</dbReference>
<dbReference type="GO" id="GO:0015938">
    <property type="term" value="P:coenzyme A catabolic process"/>
    <property type="evidence" value="ECO:0007669"/>
    <property type="project" value="TreeGrafter"/>
</dbReference>
<reference evidence="9" key="3">
    <citation type="submission" date="2010-09" db="EMBL/GenBank/DDBJ databases">
        <title>Annotation of Gaeumannomyces graminis var. tritici R3-111a-1.</title>
        <authorList>
            <consortium name="The Broad Institute Genome Sequencing Platform"/>
            <person name="Ma L.-J."/>
            <person name="Dead R."/>
            <person name="Young S.K."/>
            <person name="Zeng Q."/>
            <person name="Gargeya S."/>
            <person name="Fitzgerald M."/>
            <person name="Haas B."/>
            <person name="Abouelleil A."/>
            <person name="Alvarado L."/>
            <person name="Arachchi H.M."/>
            <person name="Berlin A."/>
            <person name="Brown A."/>
            <person name="Chapman S.B."/>
            <person name="Chen Z."/>
            <person name="Dunbar C."/>
            <person name="Freedman E."/>
            <person name="Gearin G."/>
            <person name="Gellesch M."/>
            <person name="Goldberg J."/>
            <person name="Griggs A."/>
            <person name="Gujja S."/>
            <person name="Heiman D."/>
            <person name="Howarth C."/>
            <person name="Larson L."/>
            <person name="Lui A."/>
            <person name="MacDonald P.J.P."/>
            <person name="Mehta T."/>
            <person name="Montmayeur A."/>
            <person name="Murphy C."/>
            <person name="Neiman D."/>
            <person name="Pearson M."/>
            <person name="Priest M."/>
            <person name="Roberts A."/>
            <person name="Saif S."/>
            <person name="Shea T."/>
            <person name="Shenoy N."/>
            <person name="Sisk P."/>
            <person name="Stolte C."/>
            <person name="Sykes S."/>
            <person name="Yandava C."/>
            <person name="Wortman J."/>
            <person name="Nusbaum C."/>
            <person name="Birren B."/>
        </authorList>
    </citation>
    <scope>NUCLEOTIDE SEQUENCE</scope>
    <source>
        <strain evidence="9">R3-111a-1</strain>
    </source>
</reference>
<dbReference type="Gene3D" id="3.90.79.10">
    <property type="entry name" value="Nucleoside Triphosphate Pyrophosphohydrolase"/>
    <property type="match status" value="1"/>
</dbReference>
<dbReference type="eggNOG" id="KOG3069">
    <property type="taxonomic scope" value="Eukaryota"/>
</dbReference>
<evidence type="ECO:0000259" key="8">
    <source>
        <dbReference type="PROSITE" id="PS51462"/>
    </source>
</evidence>
<evidence type="ECO:0000256" key="2">
    <source>
        <dbReference type="ARBA" id="ARBA00001946"/>
    </source>
</evidence>
<feature type="region of interest" description="Disordered" evidence="7">
    <location>
        <begin position="278"/>
        <end position="297"/>
    </location>
</feature>
<dbReference type="Pfam" id="PF00293">
    <property type="entry name" value="NUDIX"/>
    <property type="match status" value="1"/>
</dbReference>
<proteinExistence type="predicted"/>
<dbReference type="InterPro" id="IPR000086">
    <property type="entry name" value="NUDIX_hydrolase_dom"/>
</dbReference>
<dbReference type="OrthoDB" id="206213at2759"/>
<evidence type="ECO:0000313" key="9">
    <source>
        <dbReference type="EMBL" id="EJT81517.1"/>
    </source>
</evidence>
<dbReference type="RefSeq" id="XP_009217526.1">
    <property type="nucleotide sequence ID" value="XM_009219262.1"/>
</dbReference>
<feature type="domain" description="Nudix hydrolase" evidence="8">
    <location>
        <begin position="88"/>
        <end position="234"/>
    </location>
</feature>
<reference evidence="10" key="4">
    <citation type="journal article" date="2015" name="G3 (Bethesda)">
        <title>Genome sequences of three phytopathogenic species of the Magnaporthaceae family of fungi.</title>
        <authorList>
            <person name="Okagaki L.H."/>
            <person name="Nunes C.C."/>
            <person name="Sailsbery J."/>
            <person name="Clay B."/>
            <person name="Brown D."/>
            <person name="John T."/>
            <person name="Oh Y."/>
            <person name="Young N."/>
            <person name="Fitzgerald M."/>
            <person name="Haas B.J."/>
            <person name="Zeng Q."/>
            <person name="Young S."/>
            <person name="Adiconis X."/>
            <person name="Fan L."/>
            <person name="Levin J.Z."/>
            <person name="Mitchell T.K."/>
            <person name="Okubara P.A."/>
            <person name="Farman M.L."/>
            <person name="Kohn L.M."/>
            <person name="Birren B."/>
            <person name="Ma L.-J."/>
            <person name="Dean R.A."/>
        </authorList>
    </citation>
    <scope>NUCLEOTIDE SEQUENCE</scope>
    <source>
        <strain evidence="10">R3-111a-1</strain>
    </source>
</reference>
<dbReference type="FunCoup" id="J3NJR5">
    <property type="interactions" value="82"/>
</dbReference>
<dbReference type="HOGENOM" id="CLU_040940_1_1_1"/>
<keyword evidence="5" id="KW-0460">Magnesium</keyword>
<keyword evidence="6" id="KW-0464">Manganese</keyword>
<dbReference type="EnsemblFungi" id="EJT81517">
    <property type="protein sequence ID" value="EJT81517"/>
    <property type="gene ID" value="GGTG_01495"/>
</dbReference>
<dbReference type="EMBL" id="GL385395">
    <property type="protein sequence ID" value="EJT81517.1"/>
    <property type="molecule type" value="Genomic_DNA"/>
</dbReference>
<dbReference type="GO" id="GO:0046872">
    <property type="term" value="F:metal ion binding"/>
    <property type="evidence" value="ECO:0007669"/>
    <property type="project" value="UniProtKB-KW"/>
</dbReference>
<reference evidence="11" key="1">
    <citation type="submission" date="2010-07" db="EMBL/GenBank/DDBJ databases">
        <title>The genome sequence of Gaeumannomyces graminis var. tritici strain R3-111a-1.</title>
        <authorList>
            <consortium name="The Broad Institute Genome Sequencing Platform"/>
            <person name="Ma L.-J."/>
            <person name="Dead R."/>
            <person name="Young S."/>
            <person name="Zeng Q."/>
            <person name="Koehrsen M."/>
            <person name="Alvarado L."/>
            <person name="Berlin A."/>
            <person name="Chapman S.B."/>
            <person name="Chen Z."/>
            <person name="Freedman E."/>
            <person name="Gellesch M."/>
            <person name="Goldberg J."/>
            <person name="Griggs A."/>
            <person name="Gujja S."/>
            <person name="Heilman E.R."/>
            <person name="Heiman D."/>
            <person name="Hepburn T."/>
            <person name="Howarth C."/>
            <person name="Jen D."/>
            <person name="Larson L."/>
            <person name="Mehta T."/>
            <person name="Neiman D."/>
            <person name="Pearson M."/>
            <person name="Roberts A."/>
            <person name="Saif S."/>
            <person name="Shea T."/>
            <person name="Shenoy N."/>
            <person name="Sisk P."/>
            <person name="Stolte C."/>
            <person name="Sykes S."/>
            <person name="Walk T."/>
            <person name="White J."/>
            <person name="Yandava C."/>
            <person name="Haas B."/>
            <person name="Nusbaum C."/>
            <person name="Birren B."/>
        </authorList>
    </citation>
    <scope>NUCLEOTIDE SEQUENCE [LARGE SCALE GENOMIC DNA]</scope>
    <source>
        <strain evidence="11">R3-111a-1</strain>
    </source>
</reference>
<organism evidence="9">
    <name type="scientific">Gaeumannomyces tritici (strain R3-111a-1)</name>
    <name type="common">Wheat and barley take-all root rot fungus</name>
    <name type="synonym">Gaeumannomyces graminis var. tritici</name>
    <dbReference type="NCBI Taxonomy" id="644352"/>
    <lineage>
        <taxon>Eukaryota</taxon>
        <taxon>Fungi</taxon>
        <taxon>Dikarya</taxon>
        <taxon>Ascomycota</taxon>
        <taxon>Pezizomycotina</taxon>
        <taxon>Sordariomycetes</taxon>
        <taxon>Sordariomycetidae</taxon>
        <taxon>Magnaporthales</taxon>
        <taxon>Magnaporthaceae</taxon>
        <taxon>Gaeumannomyces</taxon>
    </lineage>
</organism>
<dbReference type="PANTHER" id="PTHR12992:SF24">
    <property type="entry name" value="PEROXISOMAL COENZYME A DIPHOSPHATASE NUDT7"/>
    <property type="match status" value="1"/>
</dbReference>
<dbReference type="CDD" id="cd03426">
    <property type="entry name" value="NUDIX_CoAse_Nudt7"/>
    <property type="match status" value="1"/>
</dbReference>
<keyword evidence="4" id="KW-0378">Hydrolase</keyword>
<dbReference type="PANTHER" id="PTHR12992">
    <property type="entry name" value="NUDIX HYDROLASE"/>
    <property type="match status" value="1"/>
</dbReference>
<evidence type="ECO:0000313" key="11">
    <source>
        <dbReference type="Proteomes" id="UP000006039"/>
    </source>
</evidence>
<feature type="region of interest" description="Disordered" evidence="7">
    <location>
        <begin position="1"/>
        <end position="20"/>
    </location>
</feature>
<evidence type="ECO:0000256" key="7">
    <source>
        <dbReference type="SAM" id="MobiDB-lite"/>
    </source>
</evidence>
<evidence type="ECO:0000256" key="6">
    <source>
        <dbReference type="ARBA" id="ARBA00023211"/>
    </source>
</evidence>
<dbReference type="InterPro" id="IPR015797">
    <property type="entry name" value="NUDIX_hydrolase-like_dom_sf"/>
</dbReference>
<evidence type="ECO:0000313" key="10">
    <source>
        <dbReference type="EnsemblFungi" id="EJT81517"/>
    </source>
</evidence>
<keyword evidence="11" id="KW-1185">Reference proteome</keyword>
<dbReference type="GO" id="GO:0010945">
    <property type="term" value="F:coenzyme A diphosphatase activity"/>
    <property type="evidence" value="ECO:0007669"/>
    <property type="project" value="InterPro"/>
</dbReference>